<comment type="subcellular location">
    <subcellularLocation>
        <location evidence="1">Cell membrane</location>
        <topology evidence="1">Multi-pass membrane protein</topology>
    </subcellularLocation>
</comment>
<keyword evidence="5 8" id="KW-1133">Transmembrane helix</keyword>
<gene>
    <name evidence="9" type="ORF">FD35_GL002070</name>
</gene>
<evidence type="ECO:0000256" key="5">
    <source>
        <dbReference type="ARBA" id="ARBA00022989"/>
    </source>
</evidence>
<keyword evidence="6 8" id="KW-0472">Membrane</keyword>
<reference evidence="9 10" key="1">
    <citation type="journal article" date="2015" name="Genome Announc.">
        <title>Expanding the biotechnology potential of lactobacilli through comparative genomics of 213 strains and associated genera.</title>
        <authorList>
            <person name="Sun Z."/>
            <person name="Harris H.M."/>
            <person name="McCann A."/>
            <person name="Guo C."/>
            <person name="Argimon S."/>
            <person name="Zhang W."/>
            <person name="Yang X."/>
            <person name="Jeffery I.B."/>
            <person name="Cooney J.C."/>
            <person name="Kagawa T.F."/>
            <person name="Liu W."/>
            <person name="Song Y."/>
            <person name="Salvetti E."/>
            <person name="Wrobel A."/>
            <person name="Rasinkangas P."/>
            <person name="Parkhill J."/>
            <person name="Rea M.C."/>
            <person name="O'Sullivan O."/>
            <person name="Ritari J."/>
            <person name="Douillard F.P."/>
            <person name="Paul Ross R."/>
            <person name="Yang R."/>
            <person name="Briner A.E."/>
            <person name="Felis G.E."/>
            <person name="de Vos W.M."/>
            <person name="Barrangou R."/>
            <person name="Klaenhammer T.R."/>
            <person name="Caufield P.W."/>
            <person name="Cui Y."/>
            <person name="Zhang H."/>
            <person name="O'Toole P.W."/>
        </authorList>
    </citation>
    <scope>NUCLEOTIDE SEQUENCE [LARGE SCALE GENOMIC DNA]</scope>
    <source>
        <strain evidence="9 10">DSM 15814</strain>
    </source>
</reference>
<feature type="transmembrane region" description="Helical" evidence="8">
    <location>
        <begin position="170"/>
        <end position="189"/>
    </location>
</feature>
<feature type="transmembrane region" description="Helical" evidence="8">
    <location>
        <begin position="421"/>
        <end position="446"/>
    </location>
</feature>
<dbReference type="PANTHER" id="PTHR30354:SF22">
    <property type="entry name" value="HIGH-AFFINITY GLUCONATE TRANSPORTER"/>
    <property type="match status" value="1"/>
</dbReference>
<evidence type="ECO:0000256" key="4">
    <source>
        <dbReference type="ARBA" id="ARBA00022692"/>
    </source>
</evidence>
<evidence type="ECO:0000256" key="8">
    <source>
        <dbReference type="SAM" id="Phobius"/>
    </source>
</evidence>
<evidence type="ECO:0000313" key="10">
    <source>
        <dbReference type="Proteomes" id="UP000051999"/>
    </source>
</evidence>
<feature type="transmembrane region" description="Helical" evidence="8">
    <location>
        <begin position="307"/>
        <end position="325"/>
    </location>
</feature>
<feature type="transmembrane region" description="Helical" evidence="8">
    <location>
        <begin position="54"/>
        <end position="72"/>
    </location>
</feature>
<dbReference type="PATRIC" id="fig|1114972.6.peg.2115"/>
<evidence type="ECO:0000256" key="2">
    <source>
        <dbReference type="ARBA" id="ARBA00022448"/>
    </source>
</evidence>
<evidence type="ECO:0000256" key="1">
    <source>
        <dbReference type="ARBA" id="ARBA00004651"/>
    </source>
</evidence>
<keyword evidence="3" id="KW-1003">Cell membrane</keyword>
<dbReference type="NCBIfam" id="TIGR00791">
    <property type="entry name" value="gntP"/>
    <property type="match status" value="1"/>
</dbReference>
<feature type="transmembrane region" description="Helical" evidence="8">
    <location>
        <begin position="92"/>
        <end position="125"/>
    </location>
</feature>
<dbReference type="eggNOG" id="COG2610">
    <property type="taxonomic scope" value="Bacteria"/>
</dbReference>
<evidence type="ECO:0000256" key="6">
    <source>
        <dbReference type="ARBA" id="ARBA00023136"/>
    </source>
</evidence>
<feature type="transmembrane region" description="Helical" evidence="8">
    <location>
        <begin position="385"/>
        <end position="409"/>
    </location>
</feature>
<dbReference type="AlphaFoldDB" id="A0A0R1RQR7"/>
<keyword evidence="4 8" id="KW-0812">Transmembrane</keyword>
<feature type="transmembrane region" description="Helical" evidence="8">
    <location>
        <begin position="6"/>
        <end position="33"/>
    </location>
</feature>
<evidence type="ECO:0000313" key="9">
    <source>
        <dbReference type="EMBL" id="KRL56434.1"/>
    </source>
</evidence>
<organism evidence="9 10">
    <name type="scientific">Furfurilactobacillus rossiae DSM 15814</name>
    <dbReference type="NCBI Taxonomy" id="1114972"/>
    <lineage>
        <taxon>Bacteria</taxon>
        <taxon>Bacillati</taxon>
        <taxon>Bacillota</taxon>
        <taxon>Bacilli</taxon>
        <taxon>Lactobacillales</taxon>
        <taxon>Lactobacillaceae</taxon>
        <taxon>Furfurilactobacillus</taxon>
    </lineage>
</organism>
<dbReference type="EMBL" id="AZFF01000004">
    <property type="protein sequence ID" value="KRL56434.1"/>
    <property type="molecule type" value="Genomic_DNA"/>
</dbReference>
<keyword evidence="10" id="KW-1185">Reference proteome</keyword>
<feature type="transmembrane region" description="Helical" evidence="8">
    <location>
        <begin position="264"/>
        <end position="286"/>
    </location>
</feature>
<dbReference type="GO" id="GO:0005886">
    <property type="term" value="C:plasma membrane"/>
    <property type="evidence" value="ECO:0007669"/>
    <property type="project" value="UniProtKB-SubCell"/>
</dbReference>
<evidence type="ECO:0000256" key="7">
    <source>
        <dbReference type="ARBA" id="ARBA00049663"/>
    </source>
</evidence>
<evidence type="ECO:0000256" key="3">
    <source>
        <dbReference type="ARBA" id="ARBA00022475"/>
    </source>
</evidence>
<dbReference type="PANTHER" id="PTHR30354">
    <property type="entry name" value="GNT FAMILY GLUCONATE TRANSPORTER"/>
    <property type="match status" value="1"/>
</dbReference>
<protein>
    <submittedName>
        <fullName evidence="9">H+ gluconate symporter related permease</fullName>
    </submittedName>
</protein>
<dbReference type="Proteomes" id="UP000051999">
    <property type="component" value="Unassembled WGS sequence"/>
</dbReference>
<dbReference type="InterPro" id="IPR003474">
    <property type="entry name" value="Glcn_transporter"/>
</dbReference>
<dbReference type="Pfam" id="PF02447">
    <property type="entry name" value="GntP_permease"/>
    <property type="match status" value="1"/>
</dbReference>
<proteinExistence type="inferred from homology"/>
<comment type="caution">
    <text evidence="9">The sequence shown here is derived from an EMBL/GenBank/DDBJ whole genome shotgun (WGS) entry which is preliminary data.</text>
</comment>
<accession>A0A0R1RQR7</accession>
<name>A0A0R1RQR7_9LACO</name>
<dbReference type="PIRSF" id="PIRSF002746">
    <property type="entry name" value="Gluconate_transporter"/>
    <property type="match status" value="1"/>
</dbReference>
<keyword evidence="2" id="KW-0813">Transport</keyword>
<dbReference type="GO" id="GO:0015128">
    <property type="term" value="F:gluconate transmembrane transporter activity"/>
    <property type="evidence" value="ECO:0007669"/>
    <property type="project" value="InterPro"/>
</dbReference>
<sequence length="447" mass="47359">MLFLGIALLLVLIIRFKINTFLALVITAVLVALGLGMPMDKIATSIQTGIGSQLGELSIVFGFGAMLGRLVADAGGAYRIATTLIKRFGKKRLQLAVVLASFIIGIALFFEVGLVLLIPIVFAIAVEAEVPILYLGISMATALSVTHGFLPPHPAPVAISAALHANVGRVLLFGIILAIPTVYIAGPLFTKLAQRYAPSAFEQKGNLSSLGEIKEFKLEETPSFGLAVLTSLFPVIFMAITTLYQLIFTGGELPKNPNAMDQFIAFIGSPSIAMILSLCFAMWSMGWHRNRATKDIMTSMENAVKSIAMLLLVIGGGGAFKQVLIDGGVGKAVATMFLHTNFSPLLLGWLVAVILRIALGSATVAALTAAGIVAPLMAQSGVDPALMVIAIGSGSLAASHVNDAGFWMFREYFDLTVKQTLSIWTVLESIIAVCGIIGVMILNVIFH</sequence>
<feature type="transmembrane region" description="Helical" evidence="8">
    <location>
        <begin position="345"/>
        <end position="373"/>
    </location>
</feature>
<comment type="similarity">
    <text evidence="7">Belongs to the GntP permease family.</text>
</comment>
<feature type="transmembrane region" description="Helical" evidence="8">
    <location>
        <begin position="224"/>
        <end position="244"/>
    </location>
</feature>